<dbReference type="EMBL" id="VHLH01000004">
    <property type="protein sequence ID" value="TPW31183.1"/>
    <property type="molecule type" value="Genomic_DNA"/>
</dbReference>
<keyword evidence="2" id="KW-1185">Reference proteome</keyword>
<organism evidence="1 2">
    <name type="scientific">Pararhizobium mangrovi</name>
    <dbReference type="NCBI Taxonomy" id="2590452"/>
    <lineage>
        <taxon>Bacteria</taxon>
        <taxon>Pseudomonadati</taxon>
        <taxon>Pseudomonadota</taxon>
        <taxon>Alphaproteobacteria</taxon>
        <taxon>Hyphomicrobiales</taxon>
        <taxon>Rhizobiaceae</taxon>
        <taxon>Rhizobium/Agrobacterium group</taxon>
        <taxon>Pararhizobium</taxon>
    </lineage>
</organism>
<dbReference type="AlphaFoldDB" id="A0A506U9W9"/>
<name>A0A506U9W9_9HYPH</name>
<gene>
    <name evidence="1" type="ORF">FJU11_03005</name>
</gene>
<dbReference type="Proteomes" id="UP000320314">
    <property type="component" value="Unassembled WGS sequence"/>
</dbReference>
<proteinExistence type="predicted"/>
<comment type="caution">
    <text evidence="1">The sequence shown here is derived from an EMBL/GenBank/DDBJ whole genome shotgun (WGS) entry which is preliminary data.</text>
</comment>
<reference evidence="1 2" key="1">
    <citation type="submission" date="2019-06" db="EMBL/GenBank/DDBJ databases">
        <authorList>
            <person name="Li M."/>
        </authorList>
    </citation>
    <scope>NUCLEOTIDE SEQUENCE [LARGE SCALE GENOMIC DNA]</scope>
    <source>
        <strain evidence="1 2">BGMRC6574</strain>
    </source>
</reference>
<evidence type="ECO:0000313" key="2">
    <source>
        <dbReference type="Proteomes" id="UP000320314"/>
    </source>
</evidence>
<accession>A0A506U9W9</accession>
<evidence type="ECO:0000313" key="1">
    <source>
        <dbReference type="EMBL" id="TPW31183.1"/>
    </source>
</evidence>
<dbReference type="RefSeq" id="WP_141165544.1">
    <property type="nucleotide sequence ID" value="NZ_VHLH01000004.1"/>
</dbReference>
<protein>
    <submittedName>
        <fullName evidence="1">Uncharacterized protein</fullName>
    </submittedName>
</protein>
<sequence length="59" mass="6629">MSEREILEAVQQDLQSALTNARKLDGGFLAHLVEMAGDEARNCLTIARAYEQARIRLIK</sequence>